<comment type="caution">
    <text evidence="1">The sequence shown here is derived from an EMBL/GenBank/DDBJ whole genome shotgun (WGS) entry which is preliminary data.</text>
</comment>
<organism evidence="1 2">
    <name type="scientific">Smallanthus sonchifolius</name>
    <dbReference type="NCBI Taxonomy" id="185202"/>
    <lineage>
        <taxon>Eukaryota</taxon>
        <taxon>Viridiplantae</taxon>
        <taxon>Streptophyta</taxon>
        <taxon>Embryophyta</taxon>
        <taxon>Tracheophyta</taxon>
        <taxon>Spermatophyta</taxon>
        <taxon>Magnoliopsida</taxon>
        <taxon>eudicotyledons</taxon>
        <taxon>Gunneridae</taxon>
        <taxon>Pentapetalae</taxon>
        <taxon>asterids</taxon>
        <taxon>campanulids</taxon>
        <taxon>Asterales</taxon>
        <taxon>Asteraceae</taxon>
        <taxon>Asteroideae</taxon>
        <taxon>Heliantheae alliance</taxon>
        <taxon>Millerieae</taxon>
        <taxon>Smallanthus</taxon>
    </lineage>
</organism>
<dbReference type="EMBL" id="CM042041">
    <property type="protein sequence ID" value="KAI3712087.1"/>
    <property type="molecule type" value="Genomic_DNA"/>
</dbReference>
<reference evidence="1 2" key="2">
    <citation type="journal article" date="2022" name="Mol. Ecol. Resour.">
        <title>The genomes of chicory, endive, great burdock and yacon provide insights into Asteraceae paleo-polyploidization history and plant inulin production.</title>
        <authorList>
            <person name="Fan W."/>
            <person name="Wang S."/>
            <person name="Wang H."/>
            <person name="Wang A."/>
            <person name="Jiang F."/>
            <person name="Liu H."/>
            <person name="Zhao H."/>
            <person name="Xu D."/>
            <person name="Zhang Y."/>
        </authorList>
    </citation>
    <scope>NUCLEOTIDE SEQUENCE [LARGE SCALE GENOMIC DNA]</scope>
    <source>
        <strain evidence="2">cv. Yunnan</strain>
        <tissue evidence="1">Leaves</tissue>
    </source>
</reference>
<accession>A0ACB9APF6</accession>
<name>A0ACB9APF6_9ASTR</name>
<protein>
    <submittedName>
        <fullName evidence="1">Uncharacterized protein</fullName>
    </submittedName>
</protein>
<evidence type="ECO:0000313" key="1">
    <source>
        <dbReference type="EMBL" id="KAI3712087.1"/>
    </source>
</evidence>
<gene>
    <name evidence="1" type="ORF">L1987_70636</name>
</gene>
<sequence length="391" mass="45815">MWLIRKDEDDFDYDLYYKDREGRKDVEGREDREHVKGREDREHVEGRDDREDREATKEVIDEDEIVDKENEWLNQIEAVHWARSYFTGRAKTDVLLNNICEVFNARLVDGRDKPIITALEFKLRIFAVAVFIFFVFVFQMFLPLSTVEKVGTGFLKQKDGNFEGELKNFFQEISGLDFGEGVKFVPTKLLLRFQREHKDFNNLSFGGSRKVVRFGHRKPQLALVFADLLVDPQQVLMITVAAALRAIGYEIEELRCADMAKRGRGERGPASFQKKMTEAEFYVEFDEDMLAMGKQKNDGPKDVFIRKAKKNSTDRRSKLVRKYVNKNKTSFEKYDYLDSSMWPEFVESKTTKEFLEKSAKAKASALNNKDFHRTGRTGYRGLKDNFDDRWQ</sequence>
<dbReference type="Proteomes" id="UP001056120">
    <property type="component" value="Linkage Group LG24"/>
</dbReference>
<keyword evidence="2" id="KW-1185">Reference proteome</keyword>
<evidence type="ECO:0000313" key="2">
    <source>
        <dbReference type="Proteomes" id="UP001056120"/>
    </source>
</evidence>
<proteinExistence type="predicted"/>
<reference evidence="2" key="1">
    <citation type="journal article" date="2022" name="Mol. Ecol. Resour.">
        <title>The genomes of chicory, endive, great burdock and yacon provide insights into Asteraceae palaeo-polyploidization history and plant inulin production.</title>
        <authorList>
            <person name="Fan W."/>
            <person name="Wang S."/>
            <person name="Wang H."/>
            <person name="Wang A."/>
            <person name="Jiang F."/>
            <person name="Liu H."/>
            <person name="Zhao H."/>
            <person name="Xu D."/>
            <person name="Zhang Y."/>
        </authorList>
    </citation>
    <scope>NUCLEOTIDE SEQUENCE [LARGE SCALE GENOMIC DNA]</scope>
    <source>
        <strain evidence="2">cv. Yunnan</strain>
    </source>
</reference>